<evidence type="ECO:0000256" key="13">
    <source>
        <dbReference type="ARBA" id="ARBA00023170"/>
    </source>
</evidence>
<dbReference type="Gene3D" id="1.10.510.10">
    <property type="entry name" value="Transferase(Phosphotransferase) domain 1"/>
    <property type="match status" value="1"/>
</dbReference>
<reference evidence="18" key="2">
    <citation type="submission" date="2025-08" db="UniProtKB">
        <authorList>
            <consortium name="Ensembl"/>
        </authorList>
    </citation>
    <scope>IDENTIFICATION</scope>
</reference>
<name>A0AAY4AH98_9TELE</name>
<feature type="binding site" evidence="14">
    <location>
        <position position="248"/>
    </location>
    <ligand>
        <name>ATP</name>
        <dbReference type="ChEBI" id="CHEBI:30616"/>
    </ligand>
</feature>
<dbReference type="SUPFAM" id="SSF56112">
    <property type="entry name" value="Protein kinase-like (PK-like)"/>
    <property type="match status" value="1"/>
</dbReference>
<evidence type="ECO:0000256" key="5">
    <source>
        <dbReference type="ARBA" id="ARBA00022679"/>
    </source>
</evidence>
<keyword evidence="5" id="KW-0808">Transferase</keyword>
<feature type="compositionally biased region" description="Basic and acidic residues" evidence="15">
    <location>
        <begin position="642"/>
        <end position="667"/>
    </location>
</feature>
<dbReference type="PANTHER" id="PTHR23255:SF63">
    <property type="entry name" value="BONE MORPHOGENETIC PROTEIN RECEPTOR TYPE-2"/>
    <property type="match status" value="1"/>
</dbReference>
<feature type="region of interest" description="Disordered" evidence="15">
    <location>
        <begin position="609"/>
        <end position="667"/>
    </location>
</feature>
<reference evidence="18 19" key="1">
    <citation type="submission" date="2020-06" db="EMBL/GenBank/DDBJ databases">
        <authorList>
            <consortium name="Wellcome Sanger Institute Data Sharing"/>
        </authorList>
    </citation>
    <scope>NUCLEOTIDE SEQUENCE [LARGE SCALE GENOMIC DNA]</scope>
</reference>
<dbReference type="GO" id="GO:0005024">
    <property type="term" value="F:transforming growth factor beta receptor activity"/>
    <property type="evidence" value="ECO:0007669"/>
    <property type="project" value="TreeGrafter"/>
</dbReference>
<evidence type="ECO:0000256" key="16">
    <source>
        <dbReference type="SAM" id="Phobius"/>
    </source>
</evidence>
<evidence type="ECO:0000256" key="2">
    <source>
        <dbReference type="ARBA" id="ARBA00009605"/>
    </source>
</evidence>
<feature type="region of interest" description="Disordered" evidence="15">
    <location>
        <begin position="817"/>
        <end position="916"/>
    </location>
</feature>
<sequence>LYPSLCGLAPNVSSFLFFWLVLVFFGGCVTAWDFVCPAAQVEDRECAYAEQQQALADRIGGGGEGRVFAENSTIRCNQGNRCYGLWEKNQHGVRLVKQGCWTFTSEQLECHDDRCLVTTPPSQVQNGSYRFCCCSRDMCNINFTEDFPEPSPTTEPPFYICGPYHDKAIVIALATLSMVAVLVVMTFLGYRMLRGDGKRGLHNMDMLETSTSQPSLDLNSLKLQELIGRGRYGAVYRGSLDEQPVAVKIFSSLNYQPFANERRMYRILLEHENVARFLVSEERLGSDGRTEYLLVLEFYPSGSLCRYLSGCVVDWVNCCRLMLSVTRGLAYLHSELLGGEIYKPAVSHRDLNSRNVLVKGDGTCVISDFGLSMKLTGHRSLPHGEEENTAISEVGTVRYMSPEVLEGAVNLRDCEAALKQVDIYALGLLYWESFMRCSDLFPEEAVPEFQMAFQAEAGIHPSFEDMQMLVSRQKQRPKFPDPWKENSLAVHSLKETMEDCWDQDAEARLTAQCAEERLSELLLIWDQDKSVTPTLNHTGTVGQSHRNLSHCLHAPKISPCPEQSSSSYIEERESRAKPTLNDAYLGPFSGEKNHNCINYERQQLRSQAHLLSPESSGTSVSTTTSTLTPISEPQPLTQEDLEMPKLDPSEVERNLRESSDESLMEHSQKQFCASDIVTSTGSHALLNPLIKMAAEVKGSEVSGHHTDGQGSANPLPKQQNLPKRPSTLPLHTKPCGKDSSSSCLKLGNQGKSNLRQVETGVAKADSITEAAEPCLATFTSNVQITGAAGGAVNGVRHHGKSVTSSEDSILGSLAASPDEQEPLLRPNNANNNNNNNGEGEGEDEDGGGGGTAEKDSDQAGPLGEASTSDMPPPPQPRVEALLRQPRDRRPERPNSLDLSVTTLSNSTECESDEPGEKIKKRVKTPYTLKRWRPTTWVISTDVLDAEVNNNNNHRGSTRCGHNQNSGHGGSGRAKHGTSVHLGSRGGAMTSTFPTDPKDLTRV</sequence>
<keyword evidence="19" id="KW-1185">Reference proteome</keyword>
<dbReference type="InterPro" id="IPR011009">
    <property type="entry name" value="Kinase-like_dom_sf"/>
</dbReference>
<feature type="region of interest" description="Disordered" evidence="15">
    <location>
        <begin position="952"/>
        <end position="1002"/>
    </location>
</feature>
<dbReference type="GeneTree" id="ENSGT00940000156449"/>
<dbReference type="GO" id="GO:0043235">
    <property type="term" value="C:receptor complex"/>
    <property type="evidence" value="ECO:0007669"/>
    <property type="project" value="TreeGrafter"/>
</dbReference>
<feature type="compositionally biased region" description="Basic and acidic residues" evidence="15">
    <location>
        <begin position="884"/>
        <end position="894"/>
    </location>
</feature>
<dbReference type="InterPro" id="IPR045860">
    <property type="entry name" value="Snake_toxin-like_sf"/>
</dbReference>
<feature type="compositionally biased region" description="Polar residues" evidence="15">
    <location>
        <begin position="738"/>
        <end position="750"/>
    </location>
</feature>
<dbReference type="EC" id="2.7.11.30" evidence="3"/>
<dbReference type="GO" id="GO:0030509">
    <property type="term" value="P:BMP signaling pathway"/>
    <property type="evidence" value="ECO:0007669"/>
    <property type="project" value="TreeGrafter"/>
</dbReference>
<dbReference type="Pfam" id="PF00069">
    <property type="entry name" value="Pkinase"/>
    <property type="match status" value="1"/>
</dbReference>
<dbReference type="GO" id="GO:0001944">
    <property type="term" value="P:vasculature development"/>
    <property type="evidence" value="ECO:0007669"/>
    <property type="project" value="TreeGrafter"/>
</dbReference>
<keyword evidence="7" id="KW-0732">Signal</keyword>
<feature type="compositionally biased region" description="Polar residues" evidence="15">
    <location>
        <begin position="896"/>
        <end position="908"/>
    </location>
</feature>
<dbReference type="PANTHER" id="PTHR23255">
    <property type="entry name" value="TRANSFORMING GROWTH FACTOR-BETA RECEPTOR TYPE I AND II"/>
    <property type="match status" value="1"/>
</dbReference>
<evidence type="ECO:0000256" key="1">
    <source>
        <dbReference type="ARBA" id="ARBA00004479"/>
    </source>
</evidence>
<protein>
    <recommendedName>
        <fullName evidence="3">receptor protein serine/threonine kinase</fullName>
        <ecNumber evidence="3">2.7.11.30</ecNumber>
    </recommendedName>
</protein>
<feature type="compositionally biased region" description="Low complexity" evidence="15">
    <location>
        <begin position="827"/>
        <end position="837"/>
    </location>
</feature>
<dbReference type="Pfam" id="PF01064">
    <property type="entry name" value="Activin_recp"/>
    <property type="match status" value="1"/>
</dbReference>
<keyword evidence="12 16" id="KW-0472">Membrane</keyword>
<reference evidence="18" key="3">
    <citation type="submission" date="2025-09" db="UniProtKB">
        <authorList>
            <consortium name="Ensembl"/>
        </authorList>
    </citation>
    <scope>IDENTIFICATION</scope>
</reference>
<evidence type="ECO:0000256" key="8">
    <source>
        <dbReference type="ARBA" id="ARBA00022741"/>
    </source>
</evidence>
<keyword evidence="10 14" id="KW-0067">ATP-binding</keyword>
<dbReference type="CDD" id="cd23614">
    <property type="entry name" value="TFP_LU_ECD_BMPR2"/>
    <property type="match status" value="1"/>
</dbReference>
<dbReference type="InterPro" id="IPR000472">
    <property type="entry name" value="Activin_recp"/>
</dbReference>
<dbReference type="Proteomes" id="UP000694580">
    <property type="component" value="Chromosome 5"/>
</dbReference>
<evidence type="ECO:0000256" key="6">
    <source>
        <dbReference type="ARBA" id="ARBA00022692"/>
    </source>
</evidence>
<keyword evidence="4" id="KW-0723">Serine/threonine-protein kinase</keyword>
<proteinExistence type="inferred from homology"/>
<dbReference type="GO" id="GO:0005886">
    <property type="term" value="C:plasma membrane"/>
    <property type="evidence" value="ECO:0007669"/>
    <property type="project" value="TreeGrafter"/>
</dbReference>
<dbReference type="PROSITE" id="PS50011">
    <property type="entry name" value="PROTEIN_KINASE_DOM"/>
    <property type="match status" value="1"/>
</dbReference>
<evidence type="ECO:0000256" key="9">
    <source>
        <dbReference type="ARBA" id="ARBA00022777"/>
    </source>
</evidence>
<evidence type="ECO:0000256" key="3">
    <source>
        <dbReference type="ARBA" id="ARBA00012401"/>
    </source>
</evidence>
<dbReference type="InterPro" id="IPR000719">
    <property type="entry name" value="Prot_kinase_dom"/>
</dbReference>
<dbReference type="FunFam" id="1.10.510.10:FF:000180">
    <property type="entry name" value="Receptor protein serine/threonine kinase"/>
    <property type="match status" value="1"/>
</dbReference>
<dbReference type="PROSITE" id="PS00107">
    <property type="entry name" value="PROTEIN_KINASE_ATP"/>
    <property type="match status" value="1"/>
</dbReference>
<evidence type="ECO:0000256" key="10">
    <source>
        <dbReference type="ARBA" id="ARBA00022840"/>
    </source>
</evidence>
<dbReference type="InterPro" id="IPR017441">
    <property type="entry name" value="Protein_kinase_ATP_BS"/>
</dbReference>
<keyword evidence="8 14" id="KW-0547">Nucleotide-binding</keyword>
<comment type="subcellular location">
    <subcellularLocation>
        <location evidence="1">Membrane</location>
        <topology evidence="1">Single-pass type I membrane protein</topology>
    </subcellularLocation>
</comment>
<dbReference type="InterPro" id="IPR000333">
    <property type="entry name" value="TGFB_receptor"/>
</dbReference>
<keyword evidence="9" id="KW-0418">Kinase</keyword>
<feature type="compositionally biased region" description="Polar residues" evidence="15">
    <location>
        <begin position="708"/>
        <end position="721"/>
    </location>
</feature>
<organism evidence="18 19">
    <name type="scientific">Denticeps clupeoides</name>
    <name type="common">denticle herring</name>
    <dbReference type="NCBI Taxonomy" id="299321"/>
    <lineage>
        <taxon>Eukaryota</taxon>
        <taxon>Metazoa</taxon>
        <taxon>Chordata</taxon>
        <taxon>Craniata</taxon>
        <taxon>Vertebrata</taxon>
        <taxon>Euteleostomi</taxon>
        <taxon>Actinopterygii</taxon>
        <taxon>Neopterygii</taxon>
        <taxon>Teleostei</taxon>
        <taxon>Clupei</taxon>
        <taxon>Clupeiformes</taxon>
        <taxon>Denticipitoidei</taxon>
        <taxon>Denticipitidae</taxon>
        <taxon>Denticeps</taxon>
    </lineage>
</organism>
<dbReference type="Gene3D" id="2.10.60.10">
    <property type="entry name" value="CD59"/>
    <property type="match status" value="1"/>
</dbReference>
<evidence type="ECO:0000259" key="17">
    <source>
        <dbReference type="PROSITE" id="PS50011"/>
    </source>
</evidence>
<dbReference type="FunFam" id="2.10.60.10:FF:000029">
    <property type="entry name" value="Receptor protein serine/threonine kinase"/>
    <property type="match status" value="1"/>
</dbReference>
<comment type="similarity">
    <text evidence="2">Belongs to the protein kinase superfamily. TKL Ser/Thr protein kinase family. TGFB receptor subfamily.</text>
</comment>
<dbReference type="Gene3D" id="3.30.200.20">
    <property type="entry name" value="Phosphorylase Kinase, domain 1"/>
    <property type="match status" value="1"/>
</dbReference>
<dbReference type="CDD" id="cd14054">
    <property type="entry name" value="STKc_BMPR2_AMHR2"/>
    <property type="match status" value="1"/>
</dbReference>
<dbReference type="GO" id="GO:0005524">
    <property type="term" value="F:ATP binding"/>
    <property type="evidence" value="ECO:0007669"/>
    <property type="project" value="UniProtKB-UniRule"/>
</dbReference>
<evidence type="ECO:0000256" key="7">
    <source>
        <dbReference type="ARBA" id="ARBA00022729"/>
    </source>
</evidence>
<feature type="compositionally biased region" description="Low complexity" evidence="15">
    <location>
        <begin position="610"/>
        <end position="633"/>
    </location>
</feature>
<feature type="domain" description="Protein kinase" evidence="17">
    <location>
        <begin position="221"/>
        <end position="522"/>
    </location>
</feature>
<accession>A0AAY4AH98</accession>
<dbReference type="SUPFAM" id="SSF57302">
    <property type="entry name" value="Snake toxin-like"/>
    <property type="match status" value="1"/>
</dbReference>
<feature type="transmembrane region" description="Helical" evidence="16">
    <location>
        <begin position="12"/>
        <end position="35"/>
    </location>
</feature>
<evidence type="ECO:0000313" key="19">
    <source>
        <dbReference type="Proteomes" id="UP000694580"/>
    </source>
</evidence>
<evidence type="ECO:0000256" key="15">
    <source>
        <dbReference type="SAM" id="MobiDB-lite"/>
    </source>
</evidence>
<evidence type="ECO:0000256" key="11">
    <source>
        <dbReference type="ARBA" id="ARBA00022989"/>
    </source>
</evidence>
<keyword evidence="11 16" id="KW-1133">Transmembrane helix</keyword>
<evidence type="ECO:0000256" key="12">
    <source>
        <dbReference type="ARBA" id="ARBA00023136"/>
    </source>
</evidence>
<evidence type="ECO:0000256" key="14">
    <source>
        <dbReference type="PROSITE-ProRule" id="PRU10141"/>
    </source>
</evidence>
<keyword evidence="6 16" id="KW-0812">Transmembrane</keyword>
<evidence type="ECO:0000256" key="4">
    <source>
        <dbReference type="ARBA" id="ARBA00022527"/>
    </source>
</evidence>
<feature type="region of interest" description="Disordered" evidence="15">
    <location>
        <begin position="698"/>
        <end position="750"/>
    </location>
</feature>
<dbReference type="AlphaFoldDB" id="A0AAY4AH98"/>
<evidence type="ECO:0000313" key="18">
    <source>
        <dbReference type="Ensembl" id="ENSDCDP00010008249.1"/>
    </source>
</evidence>
<feature type="transmembrane region" description="Helical" evidence="16">
    <location>
        <begin position="168"/>
        <end position="190"/>
    </location>
</feature>
<gene>
    <name evidence="18" type="primary">bmpr2a</name>
</gene>
<dbReference type="Ensembl" id="ENSDCDT00010008675.1">
    <property type="protein sequence ID" value="ENSDCDP00010008249.1"/>
    <property type="gene ID" value="ENSDCDG00010003728.1"/>
</dbReference>
<keyword evidence="13" id="KW-0675">Receptor</keyword>